<dbReference type="PANTHER" id="PTHR32309">
    <property type="entry name" value="TYROSINE-PROTEIN KINASE"/>
    <property type="match status" value="1"/>
</dbReference>
<comment type="subcellular location">
    <subcellularLocation>
        <location evidence="1">Cell membrane</location>
        <topology evidence="1">Multi-pass membrane protein</topology>
    </subcellularLocation>
</comment>
<comment type="caution">
    <text evidence="9">The sequence shown here is derived from an EMBL/GenBank/DDBJ whole genome shotgun (WGS) entry which is preliminary data.</text>
</comment>
<keyword evidence="10" id="KW-1185">Reference proteome</keyword>
<evidence type="ECO:0000256" key="1">
    <source>
        <dbReference type="ARBA" id="ARBA00004651"/>
    </source>
</evidence>
<sequence>MSLYQLIAILRARKAVILTLMLATLALALGWVLLRPHNYTARTPVLVDVRTDPTNATPWQGMVAPSFMTTQIDIIKSDRVAQRVAQILPPDQAPLKGLREEAAGKPAAEHWIAQVLQQRLEVKPARESNIINIAWTGRSPAEAARVADAFAQAYLETNLDIKTEPAKKYTVWFDEQLKAARDRLQQAQQKLGDYQQKAGIVDTDERRDFETTRLTELNQQLMIATTRGRGGAPASTSSPLVDNLRQDVARLEAKIGDASATMGPNHPQMQRLQGELSSLKRRLSEESARVGVSAASSAEAQKARIRELETAVADQKQRVLSMNKDRAQLNLLKSEVDTAQKAFETVSASAAQARMQAMSNQTNVMKLASAVEPSDPIGPTALQAMLVALVAGTILGIATALLLELTRRRVRTSADLSMAAGMPVLATVPAANAARYRDGPLRLAQSPRRLALASQGSAA</sequence>
<dbReference type="RefSeq" id="WP_193781266.1">
    <property type="nucleotide sequence ID" value="NZ_JADDOJ010000060.1"/>
</dbReference>
<evidence type="ECO:0000256" key="5">
    <source>
        <dbReference type="ARBA" id="ARBA00023136"/>
    </source>
</evidence>
<dbReference type="Proteomes" id="UP000715965">
    <property type="component" value="Unassembled WGS sequence"/>
</dbReference>
<evidence type="ECO:0000256" key="7">
    <source>
        <dbReference type="SAM" id="Phobius"/>
    </source>
</evidence>
<feature type="coiled-coil region" evidence="6">
    <location>
        <begin position="241"/>
        <end position="342"/>
    </location>
</feature>
<dbReference type="InterPro" id="IPR003856">
    <property type="entry name" value="LPS_length_determ_N"/>
</dbReference>
<feature type="transmembrane region" description="Helical" evidence="7">
    <location>
        <begin position="381"/>
        <end position="403"/>
    </location>
</feature>
<evidence type="ECO:0000256" key="6">
    <source>
        <dbReference type="SAM" id="Coils"/>
    </source>
</evidence>
<accession>A0ABR9SIX0</accession>
<reference evidence="9 10" key="1">
    <citation type="submission" date="2020-10" db="EMBL/GenBank/DDBJ databases">
        <title>Draft genome of Ramlibacter aquaticus LMG 30558.</title>
        <authorList>
            <person name="Props R."/>
        </authorList>
    </citation>
    <scope>NUCLEOTIDE SEQUENCE [LARGE SCALE GENOMIC DNA]</scope>
    <source>
        <strain evidence="9 10">LMG 30558</strain>
    </source>
</reference>
<keyword evidence="5 7" id="KW-0472">Membrane</keyword>
<dbReference type="EMBL" id="JADDOJ010000060">
    <property type="protein sequence ID" value="MBE7941702.1"/>
    <property type="molecule type" value="Genomic_DNA"/>
</dbReference>
<evidence type="ECO:0000259" key="8">
    <source>
        <dbReference type="Pfam" id="PF02706"/>
    </source>
</evidence>
<evidence type="ECO:0000256" key="2">
    <source>
        <dbReference type="ARBA" id="ARBA00022475"/>
    </source>
</evidence>
<dbReference type="PANTHER" id="PTHR32309:SF13">
    <property type="entry name" value="FERRIC ENTEROBACTIN TRANSPORT PROTEIN FEPE"/>
    <property type="match status" value="1"/>
</dbReference>
<keyword evidence="3 7" id="KW-0812">Transmembrane</keyword>
<keyword evidence="2" id="KW-1003">Cell membrane</keyword>
<evidence type="ECO:0000313" key="10">
    <source>
        <dbReference type="Proteomes" id="UP000715965"/>
    </source>
</evidence>
<gene>
    <name evidence="9" type="ORF">IM725_14065</name>
</gene>
<protein>
    <submittedName>
        <fullName evidence="9">Chain length determinant protein EpsF</fullName>
    </submittedName>
</protein>
<dbReference type="Pfam" id="PF02706">
    <property type="entry name" value="Wzz"/>
    <property type="match status" value="1"/>
</dbReference>
<keyword evidence="4 7" id="KW-1133">Transmembrane helix</keyword>
<name>A0ABR9SIX0_9BURK</name>
<evidence type="ECO:0000256" key="4">
    <source>
        <dbReference type="ARBA" id="ARBA00022989"/>
    </source>
</evidence>
<keyword evidence="6" id="KW-0175">Coiled coil</keyword>
<feature type="domain" description="Polysaccharide chain length determinant N-terminal" evidence="8">
    <location>
        <begin position="2"/>
        <end position="86"/>
    </location>
</feature>
<organism evidence="9 10">
    <name type="scientific">Ramlibacter aquaticus</name>
    <dbReference type="NCBI Taxonomy" id="2780094"/>
    <lineage>
        <taxon>Bacteria</taxon>
        <taxon>Pseudomonadati</taxon>
        <taxon>Pseudomonadota</taxon>
        <taxon>Betaproteobacteria</taxon>
        <taxon>Burkholderiales</taxon>
        <taxon>Comamonadaceae</taxon>
        <taxon>Ramlibacter</taxon>
    </lineage>
</organism>
<evidence type="ECO:0000313" key="9">
    <source>
        <dbReference type="EMBL" id="MBE7941702.1"/>
    </source>
</evidence>
<evidence type="ECO:0000256" key="3">
    <source>
        <dbReference type="ARBA" id="ARBA00022692"/>
    </source>
</evidence>
<proteinExistence type="predicted"/>
<dbReference type="InterPro" id="IPR050445">
    <property type="entry name" value="Bact_polysacc_biosynth/exp"/>
</dbReference>